<dbReference type="Pfam" id="PF10066">
    <property type="entry name" value="DUF2304"/>
    <property type="match status" value="1"/>
</dbReference>
<gene>
    <name evidence="3" type="ORF">FM104_07040</name>
</gene>
<dbReference type="EMBL" id="FUKO01000019">
    <property type="protein sequence ID" value="SJN30580.1"/>
    <property type="molecule type" value="Genomic_DNA"/>
</dbReference>
<protein>
    <submittedName>
        <fullName evidence="3">Putative integral membrane protein</fullName>
    </submittedName>
</protein>
<feature type="transmembrane region" description="Helical" evidence="2">
    <location>
        <begin position="6"/>
        <end position="23"/>
    </location>
</feature>
<name>A0A1R4JEP3_9MICO</name>
<evidence type="ECO:0000313" key="3">
    <source>
        <dbReference type="EMBL" id="SJN30580.1"/>
    </source>
</evidence>
<dbReference type="AlphaFoldDB" id="A0A1R4JEP3"/>
<sequence length="126" mass="13956">MIVVLGVIGALSILTIVTWMLLTRRLREKYAVLWIAVALAVIIVGIFPDLLLRLTELLGVQLPSNLLFAMAILLLLGVALHLSWELSSAEDEVRRLAEETAIAYTNVEQLEDRVSALEDQYRAAGD</sequence>
<evidence type="ECO:0000256" key="2">
    <source>
        <dbReference type="SAM" id="Phobius"/>
    </source>
</evidence>
<keyword evidence="4" id="KW-1185">Reference proteome</keyword>
<accession>A0A1R4JEP3</accession>
<evidence type="ECO:0000313" key="4">
    <source>
        <dbReference type="Proteomes" id="UP000196320"/>
    </source>
</evidence>
<proteinExistence type="predicted"/>
<keyword evidence="2" id="KW-1133">Transmembrane helix</keyword>
<feature type="transmembrane region" description="Helical" evidence="2">
    <location>
        <begin position="67"/>
        <end position="86"/>
    </location>
</feature>
<dbReference type="InterPro" id="IPR019277">
    <property type="entry name" value="DUF2304"/>
</dbReference>
<dbReference type="OrthoDB" id="3261168at2"/>
<evidence type="ECO:0000256" key="1">
    <source>
        <dbReference type="SAM" id="Coils"/>
    </source>
</evidence>
<dbReference type="RefSeq" id="WP_087130723.1">
    <property type="nucleotide sequence ID" value="NZ_FUKO01000019.1"/>
</dbReference>
<dbReference type="Proteomes" id="UP000196320">
    <property type="component" value="Unassembled WGS sequence"/>
</dbReference>
<feature type="coiled-coil region" evidence="1">
    <location>
        <begin position="93"/>
        <end position="120"/>
    </location>
</feature>
<keyword evidence="2" id="KW-0812">Transmembrane</keyword>
<reference evidence="3 4" key="1">
    <citation type="submission" date="2017-02" db="EMBL/GenBank/DDBJ databases">
        <authorList>
            <person name="Peterson S.W."/>
        </authorList>
    </citation>
    <scope>NUCLEOTIDE SEQUENCE [LARGE SCALE GENOMIC DNA]</scope>
    <source>
        <strain evidence="3 4">B Mb 05.01</strain>
    </source>
</reference>
<organism evidence="3 4">
    <name type="scientific">Microbacterium esteraromaticum</name>
    <dbReference type="NCBI Taxonomy" id="57043"/>
    <lineage>
        <taxon>Bacteria</taxon>
        <taxon>Bacillati</taxon>
        <taxon>Actinomycetota</taxon>
        <taxon>Actinomycetes</taxon>
        <taxon>Micrococcales</taxon>
        <taxon>Microbacteriaceae</taxon>
        <taxon>Microbacterium</taxon>
    </lineage>
</organism>
<feature type="transmembrane region" description="Helical" evidence="2">
    <location>
        <begin position="30"/>
        <end position="47"/>
    </location>
</feature>
<keyword evidence="1" id="KW-0175">Coiled coil</keyword>
<keyword evidence="2" id="KW-0472">Membrane</keyword>